<proteinExistence type="inferred from homology"/>
<evidence type="ECO:0000256" key="12">
    <source>
        <dbReference type="PIRNR" id="PIRNR006621"/>
    </source>
</evidence>
<comment type="catalytic activity">
    <reaction evidence="10">
        <text>a 5,6-dihydrouridine in tRNA + NADP(+) = a uridine in tRNA + NADPH + H(+)</text>
        <dbReference type="Rhea" id="RHEA:23624"/>
        <dbReference type="Rhea" id="RHEA-COMP:13339"/>
        <dbReference type="Rhea" id="RHEA-COMP:13887"/>
        <dbReference type="ChEBI" id="CHEBI:15378"/>
        <dbReference type="ChEBI" id="CHEBI:57783"/>
        <dbReference type="ChEBI" id="CHEBI:58349"/>
        <dbReference type="ChEBI" id="CHEBI:65315"/>
        <dbReference type="ChEBI" id="CHEBI:74443"/>
    </reaction>
</comment>
<evidence type="ECO:0000256" key="2">
    <source>
        <dbReference type="ARBA" id="ARBA00002790"/>
    </source>
</evidence>
<dbReference type="NCBIfam" id="TIGR00737">
    <property type="entry name" value="nifR3_yhdG"/>
    <property type="match status" value="1"/>
</dbReference>
<dbReference type="Gene3D" id="1.10.1200.80">
    <property type="entry name" value="Putative flavin oxidoreducatase, domain 2"/>
    <property type="match status" value="1"/>
</dbReference>
<dbReference type="InterPro" id="IPR018517">
    <property type="entry name" value="tRNA_hU_synthase_CS"/>
</dbReference>
<dbReference type="EMBL" id="AP017470">
    <property type="protein sequence ID" value="BBB33234.1"/>
    <property type="molecule type" value="Genomic_DNA"/>
</dbReference>
<name>A0A7R6PII3_9BACT</name>
<evidence type="ECO:0000256" key="1">
    <source>
        <dbReference type="ARBA" id="ARBA00001917"/>
    </source>
</evidence>
<comment type="similarity">
    <text evidence="12">Belongs to the dus family.</text>
</comment>
<feature type="active site" description="Proton donor" evidence="13">
    <location>
        <position position="113"/>
    </location>
</feature>
<dbReference type="InterPro" id="IPR001269">
    <property type="entry name" value="DUS_fam"/>
</dbReference>
<feature type="domain" description="DUS-like FMN-binding" evidence="15">
    <location>
        <begin position="26"/>
        <end position="319"/>
    </location>
</feature>
<evidence type="ECO:0000256" key="8">
    <source>
        <dbReference type="ARBA" id="ARBA00022884"/>
    </source>
</evidence>
<feature type="binding site" evidence="14">
    <location>
        <position position="152"/>
    </location>
    <ligand>
        <name>FMN</name>
        <dbReference type="ChEBI" id="CHEBI:58210"/>
    </ligand>
</feature>
<evidence type="ECO:0000256" key="6">
    <source>
        <dbReference type="ARBA" id="ARBA00022694"/>
    </source>
</evidence>
<dbReference type="InterPro" id="IPR013785">
    <property type="entry name" value="Aldolase_TIM"/>
</dbReference>
<dbReference type="PROSITE" id="PS01136">
    <property type="entry name" value="UPF0034"/>
    <property type="match status" value="1"/>
</dbReference>
<comment type="catalytic activity">
    <reaction evidence="11">
        <text>a 5,6-dihydrouridine in tRNA + NAD(+) = a uridine in tRNA + NADH + H(+)</text>
        <dbReference type="Rhea" id="RHEA:54452"/>
        <dbReference type="Rhea" id="RHEA-COMP:13339"/>
        <dbReference type="Rhea" id="RHEA-COMP:13887"/>
        <dbReference type="ChEBI" id="CHEBI:15378"/>
        <dbReference type="ChEBI" id="CHEBI:57540"/>
        <dbReference type="ChEBI" id="CHEBI:57945"/>
        <dbReference type="ChEBI" id="CHEBI:65315"/>
        <dbReference type="ChEBI" id="CHEBI:74443"/>
    </reaction>
</comment>
<feature type="binding site" evidence="14">
    <location>
        <position position="182"/>
    </location>
    <ligand>
        <name>FMN</name>
        <dbReference type="ChEBI" id="CHEBI:58210"/>
    </ligand>
</feature>
<accession>A0A7R6PII3</accession>
<keyword evidence="4 12" id="KW-0285">Flavoprotein</keyword>
<feature type="binding site" evidence="14">
    <location>
        <position position="83"/>
    </location>
    <ligand>
        <name>FMN</name>
        <dbReference type="ChEBI" id="CHEBI:58210"/>
    </ligand>
</feature>
<keyword evidence="6 12" id="KW-0819">tRNA processing</keyword>
<organism evidence="16 17">
    <name type="scientific">Thermotomaculum hydrothermale</name>
    <dbReference type="NCBI Taxonomy" id="981385"/>
    <lineage>
        <taxon>Bacteria</taxon>
        <taxon>Pseudomonadati</taxon>
        <taxon>Acidobacteriota</taxon>
        <taxon>Holophagae</taxon>
        <taxon>Thermotomaculales</taxon>
        <taxon>Thermotomaculaceae</taxon>
        <taxon>Thermotomaculum</taxon>
    </lineage>
</organism>
<keyword evidence="8" id="KW-0694">RNA-binding</keyword>
<evidence type="ECO:0000259" key="15">
    <source>
        <dbReference type="Pfam" id="PF01207"/>
    </source>
</evidence>
<dbReference type="Gene3D" id="3.20.20.70">
    <property type="entry name" value="Aldolase class I"/>
    <property type="match status" value="1"/>
</dbReference>
<evidence type="ECO:0000256" key="4">
    <source>
        <dbReference type="ARBA" id="ARBA00022630"/>
    </source>
</evidence>
<evidence type="ECO:0000256" key="5">
    <source>
        <dbReference type="ARBA" id="ARBA00022643"/>
    </source>
</evidence>
<dbReference type="KEGG" id="thyd:TTHT_1769"/>
<dbReference type="InterPro" id="IPR024036">
    <property type="entry name" value="tRNA-dHydroUridine_Synthase_C"/>
</dbReference>
<evidence type="ECO:0000256" key="10">
    <source>
        <dbReference type="ARBA" id="ARBA00048205"/>
    </source>
</evidence>
<dbReference type="PIRSF" id="PIRSF006621">
    <property type="entry name" value="Dus"/>
    <property type="match status" value="1"/>
</dbReference>
<evidence type="ECO:0000256" key="7">
    <source>
        <dbReference type="ARBA" id="ARBA00022857"/>
    </source>
</evidence>
<sequence length="328" mass="37187">MKNTIEEFKNKKIKIGSLEVSPPTFLAPIADISDSVFRQIVKEFGGIGVVFSEMISADALTRGCKKTSFMLNFDFSEKPLFFQIVGKEPLRMAMAARMLEDLGADGIDINMGCPSKNVTKSGGGSALLMDLKKAEEIIRKVRKVLSIPLTIKIRAGWNENNLVYKEIGKIAENEGVDAVFFHGRTKKQMYSGNVNYEWIADLKSRLKIPVIGNGDIVGRESLLKMLETKCDGVMIARAAIKKPWIFKELLDNEKVEIEKLIEIIEKQFKRIMKIYPENLAKHKMKLFLSWYSRSLPKGKSIRLQLNDAKTSKEVLNVFENYRNSLLDK</sequence>
<evidence type="ECO:0000313" key="17">
    <source>
        <dbReference type="Proteomes" id="UP000595564"/>
    </source>
</evidence>
<keyword evidence="5 12" id="KW-0288">FMN</keyword>
<feature type="binding site" evidence="14">
    <location>
        <begin position="236"/>
        <end position="237"/>
    </location>
    <ligand>
        <name>FMN</name>
        <dbReference type="ChEBI" id="CHEBI:58210"/>
    </ligand>
</feature>
<dbReference type="PANTHER" id="PTHR45846:SF1">
    <property type="entry name" value="TRNA-DIHYDROURIDINE(47) SYNTHASE [NAD(P)(+)]-LIKE"/>
    <property type="match status" value="1"/>
</dbReference>
<evidence type="ECO:0000256" key="9">
    <source>
        <dbReference type="ARBA" id="ARBA00023002"/>
    </source>
</evidence>
<dbReference type="EC" id="1.3.1.-" evidence="12"/>
<dbReference type="GO" id="GO:0017150">
    <property type="term" value="F:tRNA dihydrouridine synthase activity"/>
    <property type="evidence" value="ECO:0007669"/>
    <property type="project" value="InterPro"/>
</dbReference>
<reference evidence="16 17" key="1">
    <citation type="journal article" date="2012" name="Extremophiles">
        <title>Thermotomaculum hydrothermale gen. nov., sp. nov., a novel heterotrophic thermophile within the phylum Acidobacteria from a deep-sea hydrothermal vent chimney in the Southern Okinawa Trough.</title>
        <authorList>
            <person name="Izumi H."/>
            <person name="Nunoura T."/>
            <person name="Miyazaki M."/>
            <person name="Mino S."/>
            <person name="Toki T."/>
            <person name="Takai K."/>
            <person name="Sako Y."/>
            <person name="Sawabe T."/>
            <person name="Nakagawa S."/>
        </authorList>
    </citation>
    <scope>NUCLEOTIDE SEQUENCE [LARGE SCALE GENOMIC DNA]</scope>
    <source>
        <strain evidence="16 17">AC55</strain>
    </source>
</reference>
<dbReference type="Proteomes" id="UP000595564">
    <property type="component" value="Chromosome"/>
</dbReference>
<evidence type="ECO:0000313" key="16">
    <source>
        <dbReference type="EMBL" id="BBB33234.1"/>
    </source>
</evidence>
<evidence type="ECO:0000256" key="14">
    <source>
        <dbReference type="PIRSR" id="PIRSR006621-2"/>
    </source>
</evidence>
<dbReference type="GO" id="GO:0050660">
    <property type="term" value="F:flavin adenine dinucleotide binding"/>
    <property type="evidence" value="ECO:0007669"/>
    <property type="project" value="InterPro"/>
</dbReference>
<dbReference type="InterPro" id="IPR035587">
    <property type="entry name" value="DUS-like_FMN-bd"/>
</dbReference>
<keyword evidence="3" id="KW-0820">tRNA-binding</keyword>
<comment type="function">
    <text evidence="2 12">Catalyzes the synthesis of 5,6-dihydrouridine (D), a modified base found in the D-loop of most tRNAs, via the reduction of the C5-C6 double bond in target uridines.</text>
</comment>
<evidence type="ECO:0000256" key="3">
    <source>
        <dbReference type="ARBA" id="ARBA00022555"/>
    </source>
</evidence>
<dbReference type="CDD" id="cd02801">
    <property type="entry name" value="DUS_like_FMN"/>
    <property type="match status" value="1"/>
</dbReference>
<comment type="cofactor">
    <cofactor evidence="1 12 14">
        <name>FMN</name>
        <dbReference type="ChEBI" id="CHEBI:58210"/>
    </cofactor>
</comment>
<keyword evidence="7" id="KW-0521">NADP</keyword>
<keyword evidence="17" id="KW-1185">Reference proteome</keyword>
<dbReference type="InterPro" id="IPR004652">
    <property type="entry name" value="DusB-like"/>
</dbReference>
<keyword evidence="14" id="KW-0547">Nucleotide-binding</keyword>
<evidence type="ECO:0000256" key="13">
    <source>
        <dbReference type="PIRSR" id="PIRSR006621-1"/>
    </source>
</evidence>
<dbReference type="GO" id="GO:0000049">
    <property type="term" value="F:tRNA binding"/>
    <property type="evidence" value="ECO:0007669"/>
    <property type="project" value="UniProtKB-KW"/>
</dbReference>
<dbReference type="AlphaFoldDB" id="A0A7R6PII3"/>
<dbReference type="SUPFAM" id="SSF51395">
    <property type="entry name" value="FMN-linked oxidoreductases"/>
    <property type="match status" value="1"/>
</dbReference>
<dbReference type="Pfam" id="PF01207">
    <property type="entry name" value="Dus"/>
    <property type="match status" value="1"/>
</dbReference>
<evidence type="ECO:0000256" key="11">
    <source>
        <dbReference type="ARBA" id="ARBA00048802"/>
    </source>
</evidence>
<keyword evidence="9 12" id="KW-0560">Oxidoreductase</keyword>
<dbReference type="PANTHER" id="PTHR45846">
    <property type="entry name" value="TRNA-DIHYDROURIDINE(47) SYNTHASE [NAD(P)(+)]-LIKE"/>
    <property type="match status" value="1"/>
</dbReference>
<gene>
    <name evidence="16" type="ORF">TTHT_1769</name>
</gene>
<protein>
    <recommendedName>
        <fullName evidence="12">tRNA-dihydrouridine synthase</fullName>
        <ecNumber evidence="12">1.3.1.-</ecNumber>
    </recommendedName>
</protein>
<dbReference type="RefSeq" id="WP_201327539.1">
    <property type="nucleotide sequence ID" value="NZ_AP017470.1"/>
</dbReference>